<dbReference type="AlphaFoldDB" id="Q2CAN3"/>
<name>Q2CAN3_OCEGH</name>
<dbReference type="InterPro" id="IPR035093">
    <property type="entry name" value="RelE/ParE_toxin_dom_sf"/>
</dbReference>
<dbReference type="Gene3D" id="3.30.2310.20">
    <property type="entry name" value="RelE-like"/>
    <property type="match status" value="1"/>
</dbReference>
<dbReference type="STRING" id="314256.OG2516_15899"/>
<evidence type="ECO:0000313" key="2">
    <source>
        <dbReference type="Proteomes" id="UP000003635"/>
    </source>
</evidence>
<proteinExistence type="predicted"/>
<dbReference type="Proteomes" id="UP000003635">
    <property type="component" value="Unassembled WGS sequence"/>
</dbReference>
<keyword evidence="2" id="KW-1185">Reference proteome</keyword>
<dbReference type="eggNOG" id="COG3668">
    <property type="taxonomic scope" value="Bacteria"/>
</dbReference>
<gene>
    <name evidence="1" type="ORF">OG2516_15899</name>
</gene>
<dbReference type="OrthoDB" id="7724949at2"/>
<protein>
    <recommendedName>
        <fullName evidence="3">Type II toxin-antitoxin system RelE/ParE family toxin</fullName>
    </recommendedName>
</protein>
<organism evidence="1 2">
    <name type="scientific">Oceanicola granulosus (strain ATCC BAA-861 / DSM 15982 / KCTC 12143 / HTCC2516)</name>
    <dbReference type="NCBI Taxonomy" id="314256"/>
    <lineage>
        <taxon>Bacteria</taxon>
        <taxon>Pseudomonadati</taxon>
        <taxon>Pseudomonadota</taxon>
        <taxon>Alphaproteobacteria</taxon>
        <taxon>Rhodobacterales</taxon>
        <taxon>Roseobacteraceae</taxon>
        <taxon>Oceanicola</taxon>
    </lineage>
</organism>
<dbReference type="RefSeq" id="WP_007257249.1">
    <property type="nucleotide sequence ID" value="NZ_CH724111.1"/>
</dbReference>
<accession>Q2CAN3</accession>
<evidence type="ECO:0008006" key="3">
    <source>
        <dbReference type="Google" id="ProtNLM"/>
    </source>
</evidence>
<evidence type="ECO:0000313" key="1">
    <source>
        <dbReference type="EMBL" id="EAR49719.1"/>
    </source>
</evidence>
<comment type="caution">
    <text evidence="1">The sequence shown here is derived from an EMBL/GenBank/DDBJ whole genome shotgun (WGS) entry which is preliminary data.</text>
</comment>
<dbReference type="HOGENOM" id="CLU_147162_10_0_5"/>
<reference evidence="1 2" key="1">
    <citation type="journal article" date="2010" name="J. Bacteriol.">
        <title>Genome sequences of Oceanicola granulosus HTCC2516(T) and Oceanicola batsensis HTCC2597(TDelta).</title>
        <authorList>
            <person name="Thrash J.C."/>
            <person name="Cho J.C."/>
            <person name="Vergin K.L."/>
            <person name="Giovannoni S.J."/>
        </authorList>
    </citation>
    <scope>NUCLEOTIDE SEQUENCE [LARGE SCALE GENOMIC DNA]</scope>
    <source>
        <strain evidence="2">ATCC BAA-861 / DSM 15982 / KCTC 12143 / HTCC2516</strain>
    </source>
</reference>
<sequence>MGWTTEFAPEAVRDLDRLFDHLAAAHIAFGETRPEAARRAERSVSAILANLTRIARAPHIGTVHGLEGGAEIRHVTIERAIYWFTLDPAREAVRIEGIFHGGQDHLARMFRRMGAGG</sequence>
<dbReference type="EMBL" id="AAOT01000050">
    <property type="protein sequence ID" value="EAR49719.1"/>
    <property type="molecule type" value="Genomic_DNA"/>
</dbReference>